<dbReference type="RefSeq" id="WP_012142806.1">
    <property type="nucleotide sequence ID" value="NC_009831.1"/>
</dbReference>
<evidence type="ECO:0000313" key="2">
    <source>
        <dbReference type="EMBL" id="ABV37073.1"/>
    </source>
</evidence>
<reference evidence="2 3" key="1">
    <citation type="submission" date="2007-08" db="EMBL/GenBank/DDBJ databases">
        <title>Complete sequence of Shewanella sediminis HAW-EB3.</title>
        <authorList>
            <consortium name="US DOE Joint Genome Institute"/>
            <person name="Copeland A."/>
            <person name="Lucas S."/>
            <person name="Lapidus A."/>
            <person name="Barry K."/>
            <person name="Glavina del Rio T."/>
            <person name="Dalin E."/>
            <person name="Tice H."/>
            <person name="Pitluck S."/>
            <person name="Chertkov O."/>
            <person name="Brettin T."/>
            <person name="Bruce D."/>
            <person name="Detter J.C."/>
            <person name="Han C."/>
            <person name="Schmutz J."/>
            <person name="Larimer F."/>
            <person name="Land M."/>
            <person name="Hauser L."/>
            <person name="Kyrpides N."/>
            <person name="Kim E."/>
            <person name="Zhao J.-S."/>
            <person name="Richardson P."/>
        </authorList>
    </citation>
    <scope>NUCLEOTIDE SEQUENCE [LARGE SCALE GENOMIC DNA]</scope>
    <source>
        <strain evidence="2 3">HAW-EB3</strain>
    </source>
</reference>
<dbReference type="HOGENOM" id="CLU_579930_0_0_6"/>
<gene>
    <name evidence="2" type="ordered locus">Ssed_2464</name>
</gene>
<protein>
    <submittedName>
        <fullName evidence="2">Uncharacterized protein</fullName>
    </submittedName>
</protein>
<dbReference type="AlphaFoldDB" id="A8FW50"/>
<dbReference type="eggNOG" id="ENOG5032SH3">
    <property type="taxonomic scope" value="Bacteria"/>
</dbReference>
<dbReference type="EMBL" id="CP000821">
    <property type="protein sequence ID" value="ABV37073.1"/>
    <property type="molecule type" value="Genomic_DNA"/>
</dbReference>
<organism evidence="2 3">
    <name type="scientific">Shewanella sediminis (strain HAW-EB3)</name>
    <dbReference type="NCBI Taxonomy" id="425104"/>
    <lineage>
        <taxon>Bacteria</taxon>
        <taxon>Pseudomonadati</taxon>
        <taxon>Pseudomonadota</taxon>
        <taxon>Gammaproteobacteria</taxon>
        <taxon>Alteromonadales</taxon>
        <taxon>Shewanellaceae</taxon>
        <taxon>Shewanella</taxon>
    </lineage>
</organism>
<keyword evidence="3" id="KW-1185">Reference proteome</keyword>
<dbReference type="Proteomes" id="UP000002015">
    <property type="component" value="Chromosome"/>
</dbReference>
<dbReference type="OrthoDB" id="6245578at2"/>
<accession>A8FW50</accession>
<sequence>MKIIRFLYRQMNLNTTGKHRARIRKTLIHSLRILTEKKSGPEWDESLSGGNLLWFQNKCRPLDDYTSEQKQVVFDTIVPPKQITNMSRVKTKRRQYKAKIQNAIKVERIHGHDDAADLLWDLIGISDDVHIKESKLAALEMMVMNRHKQRIEMIKTFIKAHNKLIDSRPNKNATYVQEGILKIPHRWQVGSDIVSPQDFIDFTKAFLTHHFPNYPIHALVVHTDEREKKELTGAHCHYFLSGQETVFGNWDLLKTQVEVVNQYQREKNKRLAAVAEATGEVSAKTNIEDEEAAGADSEGEAEEELLPENCILTLEQSAIHGERFQRMFFDFVNDNLLNDKGLNAEIAPESERKSEERKILNRDAKKTKSERPYNYATRSIELKEKRLAHIQNQIVEQHQELENVQLNIDRQKIQGQQELDAIQVAKDSLTNDVKQLETEIENKLETKFVNYLSELCSAIYARTKALNTGNDALAAKFAKNIVTKIHGASTPELEQACIQVLNIAGDDVLLNEYDSSNDTSPNEASPEVV</sequence>
<feature type="region of interest" description="Disordered" evidence="1">
    <location>
        <begin position="348"/>
        <end position="372"/>
    </location>
</feature>
<proteinExistence type="predicted"/>
<evidence type="ECO:0000256" key="1">
    <source>
        <dbReference type="SAM" id="MobiDB-lite"/>
    </source>
</evidence>
<evidence type="ECO:0000313" key="3">
    <source>
        <dbReference type="Proteomes" id="UP000002015"/>
    </source>
</evidence>
<dbReference type="KEGG" id="sse:Ssed_2464"/>
<feature type="compositionally biased region" description="Basic and acidic residues" evidence="1">
    <location>
        <begin position="349"/>
        <end position="371"/>
    </location>
</feature>
<name>A8FW50_SHESH</name>